<proteinExistence type="predicted"/>
<accession>A0A9W7DY83</accession>
<sequence length="229" mass="25526">MGKTSKKPKEKKAAKKAKTTTTTTTTTSTSTASTASTTTTPPAQSAIPEDVYSVIVSFIGNKVTLSSLLLVSKQMNVTMLREISTWSWERRYVCDKGRKPITPANDMLRKFGEAQSADLNAKWFDQHALSSDGKNASPSENAPGEKILHIQLMTDERGGIMNGDPEDIAFPMEEFLIDPTNYDIMVVSEDFLSKMGYEFQGYHESHGLYYVDNYGDEGFGMWDDRIVFM</sequence>
<organism evidence="2 3">
    <name type="scientific">Triparma laevis f. inornata</name>
    <dbReference type="NCBI Taxonomy" id="1714386"/>
    <lineage>
        <taxon>Eukaryota</taxon>
        <taxon>Sar</taxon>
        <taxon>Stramenopiles</taxon>
        <taxon>Ochrophyta</taxon>
        <taxon>Bolidophyceae</taxon>
        <taxon>Parmales</taxon>
        <taxon>Triparmaceae</taxon>
        <taxon>Triparma</taxon>
    </lineage>
</organism>
<evidence type="ECO:0000313" key="3">
    <source>
        <dbReference type="Proteomes" id="UP001162640"/>
    </source>
</evidence>
<dbReference type="EMBL" id="BLQM01000064">
    <property type="protein sequence ID" value="GMH58445.1"/>
    <property type="molecule type" value="Genomic_DNA"/>
</dbReference>
<feature type="compositionally biased region" description="Low complexity" evidence="1">
    <location>
        <begin position="19"/>
        <end position="43"/>
    </location>
</feature>
<name>A0A9W7DY83_9STRA</name>
<feature type="compositionally biased region" description="Basic residues" evidence="1">
    <location>
        <begin position="1"/>
        <end position="18"/>
    </location>
</feature>
<evidence type="ECO:0000313" key="2">
    <source>
        <dbReference type="EMBL" id="GMH58445.1"/>
    </source>
</evidence>
<protein>
    <submittedName>
        <fullName evidence="2">Uncharacterized protein</fullName>
    </submittedName>
</protein>
<evidence type="ECO:0000256" key="1">
    <source>
        <dbReference type="SAM" id="MobiDB-lite"/>
    </source>
</evidence>
<feature type="region of interest" description="Disordered" evidence="1">
    <location>
        <begin position="1"/>
        <end position="44"/>
    </location>
</feature>
<gene>
    <name evidence="2" type="ORF">TL16_g02611</name>
</gene>
<reference evidence="3" key="1">
    <citation type="journal article" date="2023" name="Commun. Biol.">
        <title>Genome analysis of Parmales, the sister group of diatoms, reveals the evolutionary specialization of diatoms from phago-mixotrophs to photoautotrophs.</title>
        <authorList>
            <person name="Ban H."/>
            <person name="Sato S."/>
            <person name="Yoshikawa S."/>
            <person name="Yamada K."/>
            <person name="Nakamura Y."/>
            <person name="Ichinomiya M."/>
            <person name="Sato N."/>
            <person name="Blanc-Mathieu R."/>
            <person name="Endo H."/>
            <person name="Kuwata A."/>
            <person name="Ogata H."/>
        </authorList>
    </citation>
    <scope>NUCLEOTIDE SEQUENCE [LARGE SCALE GENOMIC DNA]</scope>
</reference>
<comment type="caution">
    <text evidence="2">The sequence shown here is derived from an EMBL/GenBank/DDBJ whole genome shotgun (WGS) entry which is preliminary data.</text>
</comment>
<dbReference type="AlphaFoldDB" id="A0A9W7DY83"/>
<dbReference type="Proteomes" id="UP001162640">
    <property type="component" value="Unassembled WGS sequence"/>
</dbReference>